<dbReference type="OrthoDB" id="38950at10239"/>
<evidence type="ECO:0000313" key="3">
    <source>
        <dbReference type="Proteomes" id="UP000000978"/>
    </source>
</evidence>
<keyword evidence="3" id="KW-1185">Reference proteome</keyword>
<dbReference type="EMBL" id="AB002632">
    <property type="protein sequence ID" value="BAA33479.1"/>
    <property type="molecule type" value="Genomic_DNA"/>
</dbReference>
<reference evidence="2 3" key="1">
    <citation type="journal article" date="1998" name="Microbiology">
        <title>A novel filamentous phage, fs-2, of Vibrio cholerae O139.</title>
        <authorList>
            <person name="Ikema M."/>
            <person name="Honma Y."/>
        </authorList>
    </citation>
    <scope>NUCLEOTIDE SEQUENCE</scope>
</reference>
<protein>
    <submittedName>
        <fullName evidence="2">DNA, complete genome</fullName>
    </submittedName>
</protein>
<dbReference type="RefSeq" id="NP_047367.1">
    <property type="nucleotide sequence ID" value="NC_001956.1"/>
</dbReference>
<dbReference type="KEGG" id="vg:1261868"/>
<evidence type="ECO:0000256" key="1">
    <source>
        <dbReference type="SAM" id="Phobius"/>
    </source>
</evidence>
<dbReference type="Proteomes" id="UP000000978">
    <property type="component" value="Segment"/>
</dbReference>
<keyword evidence="1" id="KW-0812">Transmembrane</keyword>
<accession>O80259</accession>
<proteinExistence type="predicted"/>
<evidence type="ECO:0000313" key="2">
    <source>
        <dbReference type="EMBL" id="BAA33479.1"/>
    </source>
</evidence>
<organism evidence="2 3">
    <name type="scientific">Vibrio phage fs2</name>
    <dbReference type="NCBI Taxonomy" id="83201"/>
    <lineage>
        <taxon>Viruses</taxon>
        <taxon>Monodnaviria</taxon>
        <taxon>Loebvirae</taxon>
        <taxon>Hofneiviricota</taxon>
        <taxon>Faserviricetes</taxon>
        <taxon>Tubulavirales</taxon>
        <taxon>Inoviridae</taxon>
        <taxon>Saetivirus</taxon>
        <taxon>Saetivirus fs2</taxon>
    </lineage>
</organism>
<keyword evidence="1" id="KW-1133">Transmembrane helix</keyword>
<feature type="transmembrane region" description="Helical" evidence="1">
    <location>
        <begin position="6"/>
        <end position="27"/>
    </location>
</feature>
<name>O80259_9VIRU</name>
<sequence>MTDFQFLLPTFFGALIMGYAVGFKWLVFKKATEAIASD</sequence>
<keyword evidence="1" id="KW-0472">Membrane</keyword>
<dbReference type="GeneID" id="1261868"/>